<dbReference type="EMBL" id="LAZR01016491">
    <property type="protein sequence ID" value="KKM04268.1"/>
    <property type="molecule type" value="Genomic_DNA"/>
</dbReference>
<comment type="caution">
    <text evidence="1">The sequence shown here is derived from an EMBL/GenBank/DDBJ whole genome shotgun (WGS) entry which is preliminary data.</text>
</comment>
<evidence type="ECO:0000313" key="1">
    <source>
        <dbReference type="EMBL" id="KKM04268.1"/>
    </source>
</evidence>
<proteinExistence type="predicted"/>
<name>A0A0F9JZF6_9ZZZZ</name>
<sequence length="52" mass="5827">MGTIRELLKKIARRPETKGINSQVKLANAAQDYVRIEAIKLLLKYGGSLDKN</sequence>
<dbReference type="AlphaFoldDB" id="A0A0F9JZF6"/>
<organism evidence="1">
    <name type="scientific">marine sediment metagenome</name>
    <dbReference type="NCBI Taxonomy" id="412755"/>
    <lineage>
        <taxon>unclassified sequences</taxon>
        <taxon>metagenomes</taxon>
        <taxon>ecological metagenomes</taxon>
    </lineage>
</organism>
<reference evidence="1" key="1">
    <citation type="journal article" date="2015" name="Nature">
        <title>Complex archaea that bridge the gap between prokaryotes and eukaryotes.</title>
        <authorList>
            <person name="Spang A."/>
            <person name="Saw J.H."/>
            <person name="Jorgensen S.L."/>
            <person name="Zaremba-Niedzwiedzka K."/>
            <person name="Martijn J."/>
            <person name="Lind A.E."/>
            <person name="van Eijk R."/>
            <person name="Schleper C."/>
            <person name="Guy L."/>
            <person name="Ettema T.J."/>
        </authorList>
    </citation>
    <scope>NUCLEOTIDE SEQUENCE</scope>
</reference>
<protein>
    <submittedName>
        <fullName evidence="1">Uncharacterized protein</fullName>
    </submittedName>
</protein>
<gene>
    <name evidence="1" type="ORF">LCGC14_1765880</name>
</gene>
<accession>A0A0F9JZF6</accession>